<gene>
    <name evidence="2" type="ORF">OCU04_006565</name>
</gene>
<evidence type="ECO:0008006" key="4">
    <source>
        <dbReference type="Google" id="ProtNLM"/>
    </source>
</evidence>
<feature type="region of interest" description="Disordered" evidence="1">
    <location>
        <begin position="303"/>
        <end position="339"/>
    </location>
</feature>
<evidence type="ECO:0000313" key="2">
    <source>
        <dbReference type="EMBL" id="KAJ8064217.1"/>
    </source>
</evidence>
<reference evidence="2" key="1">
    <citation type="submission" date="2022-11" db="EMBL/GenBank/DDBJ databases">
        <title>Genome Resource of Sclerotinia nivalis Strain SnTB1, a Plant Pathogen Isolated from American Ginseng.</title>
        <authorList>
            <person name="Fan S."/>
        </authorList>
    </citation>
    <scope>NUCLEOTIDE SEQUENCE</scope>
    <source>
        <strain evidence="2">SnTB1</strain>
    </source>
</reference>
<keyword evidence="3" id="KW-1185">Reference proteome</keyword>
<feature type="compositionally biased region" description="Polar residues" evidence="1">
    <location>
        <begin position="253"/>
        <end position="262"/>
    </location>
</feature>
<organism evidence="2 3">
    <name type="scientific">Sclerotinia nivalis</name>
    <dbReference type="NCBI Taxonomy" id="352851"/>
    <lineage>
        <taxon>Eukaryota</taxon>
        <taxon>Fungi</taxon>
        <taxon>Dikarya</taxon>
        <taxon>Ascomycota</taxon>
        <taxon>Pezizomycotina</taxon>
        <taxon>Leotiomycetes</taxon>
        <taxon>Helotiales</taxon>
        <taxon>Sclerotiniaceae</taxon>
        <taxon>Sclerotinia</taxon>
    </lineage>
</organism>
<feature type="compositionally biased region" description="Low complexity" evidence="1">
    <location>
        <begin position="215"/>
        <end position="224"/>
    </location>
</feature>
<feature type="region of interest" description="Disordered" evidence="1">
    <location>
        <begin position="178"/>
        <end position="278"/>
    </location>
</feature>
<feature type="compositionally biased region" description="Polar residues" evidence="1">
    <location>
        <begin position="231"/>
        <end position="242"/>
    </location>
</feature>
<dbReference type="Proteomes" id="UP001152300">
    <property type="component" value="Unassembled WGS sequence"/>
</dbReference>
<sequence>MIRMKYHFKPNDRAGLARPMLPLTYDVNMNPQEVFLLDGVTPASIQERSDEVMADTRRRKEAEYTPQIHQCHAVYTDILDSRRDHQGNFAQSHGPCLDGQYWQPQQKYPSNPNFNSMPESNMRTQTTFNNGPLHGAHMAMPSVPFGRPTEYMHMLQQPLDPETFTTHIPFGKGPEYMSMPPQFANPEPRQFQHPPFQDEQRHAGGQMWNDNDSSAARQRQRQQVAPPPNYFTRSVTVTETYPTNPPEGFNHNMHPQNASNTYAPHHPKNTMPQRNRPQVPHTVTEMNEELNMPRESEPYADQFQMAPSKRLQRRKGSFIPDEEKSQTPSGNYKGNPRAGVRGLPDHLNCALWLKNLPADIQPHEVFEQIHTGAVSAFEISRPQGIYVMSAAKLVFKYPEAAARFKHQCESGKGIYIRRRKIKVCYNTFGHRRYRNKQKTRILCIEGPSEYVIYDDLKLYFESFCDHELSDWDFAPSEIPGYRKLILGFARINGQAMQCLEGLRAHPVYGKYLTVKYAPDPCGALYP</sequence>
<evidence type="ECO:0000313" key="3">
    <source>
        <dbReference type="Proteomes" id="UP001152300"/>
    </source>
</evidence>
<accession>A0A9X0DJS3</accession>
<comment type="caution">
    <text evidence="2">The sequence shown here is derived from an EMBL/GenBank/DDBJ whole genome shotgun (WGS) entry which is preliminary data.</text>
</comment>
<dbReference type="AlphaFoldDB" id="A0A9X0DJS3"/>
<evidence type="ECO:0000256" key="1">
    <source>
        <dbReference type="SAM" id="MobiDB-lite"/>
    </source>
</evidence>
<dbReference type="OrthoDB" id="3508416at2759"/>
<name>A0A9X0DJS3_9HELO</name>
<protein>
    <recommendedName>
        <fullName evidence="4">RRM domain-containing protein</fullName>
    </recommendedName>
</protein>
<proteinExistence type="predicted"/>
<dbReference type="EMBL" id="JAPEIS010000007">
    <property type="protein sequence ID" value="KAJ8064217.1"/>
    <property type="molecule type" value="Genomic_DNA"/>
</dbReference>